<dbReference type="InterPro" id="IPR008323">
    <property type="entry name" value="UCP033563"/>
</dbReference>
<proteinExistence type="predicted"/>
<dbReference type="PANTHER" id="PTHR36454:SF1">
    <property type="entry name" value="DUF1015 DOMAIN-CONTAINING PROTEIN"/>
    <property type="match status" value="1"/>
</dbReference>
<dbReference type="Pfam" id="PF06245">
    <property type="entry name" value="DUF1015"/>
    <property type="match status" value="1"/>
</dbReference>
<organism evidence="1 2">
    <name type="scientific">Algoriphagus kandeliae</name>
    <dbReference type="NCBI Taxonomy" id="2562278"/>
    <lineage>
        <taxon>Bacteria</taxon>
        <taxon>Pseudomonadati</taxon>
        <taxon>Bacteroidota</taxon>
        <taxon>Cytophagia</taxon>
        <taxon>Cytophagales</taxon>
        <taxon>Cyclobacteriaceae</taxon>
        <taxon>Algoriphagus</taxon>
    </lineage>
</organism>
<accession>A0A4Y9QZK2</accession>
<dbReference type="Proteomes" id="UP000297647">
    <property type="component" value="Unassembled WGS sequence"/>
</dbReference>
<reference evidence="1 2" key="1">
    <citation type="submission" date="2019-03" db="EMBL/GenBank/DDBJ databases">
        <title>Algoriphagus sp. nov, a new strain isolated from root system soil of mangrove plant Kandelia.</title>
        <authorList>
            <person name="Yin Q."/>
            <person name="Wang K."/>
            <person name="Song Z."/>
        </authorList>
    </citation>
    <scope>NUCLEOTIDE SEQUENCE [LARGE SCALE GENOMIC DNA]</scope>
    <source>
        <strain evidence="1 2">XY-J91</strain>
    </source>
</reference>
<keyword evidence="2" id="KW-1185">Reference proteome</keyword>
<evidence type="ECO:0000313" key="2">
    <source>
        <dbReference type="Proteomes" id="UP000297647"/>
    </source>
</evidence>
<sequence length="436" mass="51206">MAEILPLRAWRYAEHLSERMEEMTAPLFDVVSSKQRELLYENPYNSIHLSVPKGEEPAQTAHKTLVRWKEEGILQQDAIPGIYVYYQYFRLPGENIERCRKGFIAQIKAYDWEEKQILRHENTIVSAVNDRVELLKRSKIQASPTHGLYDDPEFYLEKYMDQAMETPLYEIEDYQGVREVLAVIHDAEIIAEFVNYIAKKQIILADGHHRIEGSIALKNEWIDAYPDKKWKAHEFHLMYLTNASSDDLKILPTHRLFYDLTISQNEFLQRLNEWFLVKKFPDAEEIGMYAFHKPWTYGLLIGEDSYFLELKSEKFSAIKSDLPEVVRKLDLTVLHEVVFNAVLGLGREEQRQSSQIKYERNFPRCLREVRSGSASFALITRELEMSQVLEVCRSGELMPQKSTYFYPKTLSGLLFASIDQEEFEFPYDAFFRKHQG</sequence>
<dbReference type="EMBL" id="SPSB01000001">
    <property type="protein sequence ID" value="TFV97587.1"/>
    <property type="molecule type" value="Genomic_DNA"/>
</dbReference>
<comment type="caution">
    <text evidence="1">The sequence shown here is derived from an EMBL/GenBank/DDBJ whole genome shotgun (WGS) entry which is preliminary data.</text>
</comment>
<name>A0A4Y9QZK2_9BACT</name>
<dbReference type="RefSeq" id="WP_135070509.1">
    <property type="nucleotide sequence ID" value="NZ_SPSB01000001.1"/>
</dbReference>
<dbReference type="PIRSF" id="PIRSF033563">
    <property type="entry name" value="UCP033563"/>
    <property type="match status" value="1"/>
</dbReference>
<protein>
    <submittedName>
        <fullName evidence="1">DUF1015 domain-containing protein</fullName>
    </submittedName>
</protein>
<evidence type="ECO:0000313" key="1">
    <source>
        <dbReference type="EMBL" id="TFV97587.1"/>
    </source>
</evidence>
<dbReference type="PANTHER" id="PTHR36454">
    <property type="entry name" value="LMO2823 PROTEIN"/>
    <property type="match status" value="1"/>
</dbReference>
<dbReference type="OrthoDB" id="9781616at2"/>
<gene>
    <name evidence="1" type="ORF">E4S40_02755</name>
</gene>
<dbReference type="AlphaFoldDB" id="A0A4Y9QZK2"/>